<reference evidence="3 5" key="2">
    <citation type="submission" date="2023-07" db="EMBL/GenBank/DDBJ databases">
        <title>Sequencing the genomes of 1000 actinobacteria strains.</title>
        <authorList>
            <person name="Klenk H.-P."/>
        </authorList>
    </citation>
    <scope>NUCLEOTIDE SEQUENCE [LARGE SCALE GENOMIC DNA]</scope>
    <source>
        <strain evidence="3 5">DSM 44724</strain>
    </source>
</reference>
<evidence type="ECO:0000313" key="5">
    <source>
        <dbReference type="Proteomes" id="UP001183604"/>
    </source>
</evidence>
<dbReference type="Proteomes" id="UP001183604">
    <property type="component" value="Unassembled WGS sequence"/>
</dbReference>
<reference evidence="2" key="1">
    <citation type="submission" date="2022-12" db="EMBL/GenBank/DDBJ databases">
        <title>Gycomyces niveus sp.nov., a novel actinomycete isolated from soil in Shouguang.</title>
        <authorList>
            <person name="Yang X."/>
        </authorList>
    </citation>
    <scope>NUCLEOTIDE SEQUENCE</scope>
    <source>
        <strain evidence="2">DSM 44724</strain>
    </source>
</reference>
<dbReference type="EMBL" id="JAVDYD010000001">
    <property type="protein sequence ID" value="MDR7341302.1"/>
    <property type="molecule type" value="Genomic_DNA"/>
</dbReference>
<dbReference type="EMBL" id="JAPZVQ010000001">
    <property type="protein sequence ID" value="MDA1383707.1"/>
    <property type="molecule type" value="Genomic_DNA"/>
</dbReference>
<evidence type="ECO:0000313" key="3">
    <source>
        <dbReference type="EMBL" id="MDR7341302.1"/>
    </source>
</evidence>
<name>A0A9X3PIV1_9ACTN</name>
<sequence length="289" mass="30715">MTAVLYCADMLAPRRPDEHFAAEAALVVGLGARTALVDHDALTGGAPGRAAARVPADLGPAWYRGWMTTGEQYAALHRALADRGVHLETSPEQYRTAHELPGWYRAFAALTPATRWMPLAPNEVPDRDALAAMAGELPGGPGMVKDYVKSRKGELEAFFVADLADADALRSTAACFIERQGADLAGGLVVRAFEEFIGTGGRAAEARVWWVRGEPVVIGPHPDQPGTVVEPDLAGVAEAVAALGCPFVTTDLAQRADGTWRVVEAGDGQVSDFPRGVDPEPLLRALTER</sequence>
<proteinExistence type="predicted"/>
<dbReference type="Proteomes" id="UP001145799">
    <property type="component" value="Unassembled WGS sequence"/>
</dbReference>
<comment type="caution">
    <text evidence="2">The sequence shown here is derived from an EMBL/GenBank/DDBJ whole genome shotgun (WGS) entry which is preliminary data.</text>
</comment>
<evidence type="ECO:0000313" key="4">
    <source>
        <dbReference type="Proteomes" id="UP001145799"/>
    </source>
</evidence>
<accession>A0A9X3PIV1</accession>
<dbReference type="InterPro" id="IPR025643">
    <property type="entry name" value="R2K_3"/>
</dbReference>
<protein>
    <submittedName>
        <fullName evidence="2">ATP-grasp domain-containing protein</fullName>
    </submittedName>
</protein>
<organism evidence="2 4">
    <name type="scientific">Glycomyces lechevalierae</name>
    <dbReference type="NCBI Taxonomy" id="256034"/>
    <lineage>
        <taxon>Bacteria</taxon>
        <taxon>Bacillati</taxon>
        <taxon>Actinomycetota</taxon>
        <taxon>Actinomycetes</taxon>
        <taxon>Glycomycetales</taxon>
        <taxon>Glycomycetaceae</taxon>
        <taxon>Glycomyces</taxon>
    </lineage>
</organism>
<gene>
    <name evidence="3" type="ORF">J2S69_005021</name>
    <name evidence="2" type="ORF">O2L01_01825</name>
</gene>
<feature type="domain" description="ATP-grasp" evidence="1">
    <location>
        <begin position="139"/>
        <end position="286"/>
    </location>
</feature>
<dbReference type="RefSeq" id="WP_270119872.1">
    <property type="nucleotide sequence ID" value="NZ_BAAAOM010000001.1"/>
</dbReference>
<evidence type="ECO:0000259" key="1">
    <source>
        <dbReference type="Pfam" id="PF14243"/>
    </source>
</evidence>
<evidence type="ECO:0000313" key="2">
    <source>
        <dbReference type="EMBL" id="MDA1383707.1"/>
    </source>
</evidence>
<dbReference type="AlphaFoldDB" id="A0A9X3PIV1"/>
<dbReference type="Pfam" id="PF14243">
    <property type="entry name" value="R2K_3"/>
    <property type="match status" value="1"/>
</dbReference>
<keyword evidence="5" id="KW-1185">Reference proteome</keyword>